<dbReference type="CDD" id="cd09631">
    <property type="entry name" value="DOMON_DOH"/>
    <property type="match status" value="1"/>
</dbReference>
<gene>
    <name evidence="4" type="ORF">TTHERM_00300390</name>
</gene>
<dbReference type="Proteomes" id="UP000009168">
    <property type="component" value="Unassembled WGS sequence"/>
</dbReference>
<keyword evidence="2" id="KW-0732">Signal</keyword>
<evidence type="ECO:0000256" key="1">
    <source>
        <dbReference type="SAM" id="Phobius"/>
    </source>
</evidence>
<keyword evidence="1" id="KW-0472">Membrane</keyword>
<dbReference type="RefSeq" id="XP_001024566.1">
    <property type="nucleotide sequence ID" value="XM_001024566.3"/>
</dbReference>
<dbReference type="InParanoid" id="I7MAC5"/>
<dbReference type="InterPro" id="IPR045266">
    <property type="entry name" value="DOH_DOMON"/>
</dbReference>
<dbReference type="AlphaFoldDB" id="I7MAC5"/>
<feature type="signal peptide" evidence="2">
    <location>
        <begin position="1"/>
        <end position="16"/>
    </location>
</feature>
<evidence type="ECO:0000313" key="5">
    <source>
        <dbReference type="Proteomes" id="UP000009168"/>
    </source>
</evidence>
<proteinExistence type="predicted"/>
<evidence type="ECO:0000313" key="4">
    <source>
        <dbReference type="EMBL" id="EAS04321.1"/>
    </source>
</evidence>
<keyword evidence="1" id="KW-1133">Transmembrane helix</keyword>
<sequence length="200" mass="21101">MNKIFILATILAVCLAAPAALTGNVNTVMLNSDVTFKYSIVNDMINIQVMVNSPGAIGIGLGGSVMAGIDVAHLWWDGSKVNLADRNYINSTPGVVDLDTARGGTSDFTDQGSTYDQATGNWVASISRKLTTGDKYDNAVTDGAQMQVAVARFGTQTWGAQHTAAFYSTVKLSSSMVSSTSSAQLLNLAAIIFMTLFCLI</sequence>
<accession>I7MAC5</accession>
<dbReference type="Pfam" id="PF03351">
    <property type="entry name" value="DOMON"/>
    <property type="match status" value="1"/>
</dbReference>
<dbReference type="GeneID" id="7838376"/>
<keyword evidence="1" id="KW-0812">Transmembrane</keyword>
<keyword evidence="5" id="KW-1185">Reference proteome</keyword>
<reference evidence="5" key="1">
    <citation type="journal article" date="2006" name="PLoS Biol.">
        <title>Macronuclear genome sequence of the ciliate Tetrahymena thermophila, a model eukaryote.</title>
        <authorList>
            <person name="Eisen J.A."/>
            <person name="Coyne R.S."/>
            <person name="Wu M."/>
            <person name="Wu D."/>
            <person name="Thiagarajan M."/>
            <person name="Wortman J.R."/>
            <person name="Badger J.H."/>
            <person name="Ren Q."/>
            <person name="Amedeo P."/>
            <person name="Jones K.M."/>
            <person name="Tallon L.J."/>
            <person name="Delcher A.L."/>
            <person name="Salzberg S.L."/>
            <person name="Silva J.C."/>
            <person name="Haas B.J."/>
            <person name="Majoros W.H."/>
            <person name="Farzad M."/>
            <person name="Carlton J.M."/>
            <person name="Smith R.K. Jr."/>
            <person name="Garg J."/>
            <person name="Pearlman R.E."/>
            <person name="Karrer K.M."/>
            <person name="Sun L."/>
            <person name="Manning G."/>
            <person name="Elde N.C."/>
            <person name="Turkewitz A.P."/>
            <person name="Asai D.J."/>
            <person name="Wilkes D.E."/>
            <person name="Wang Y."/>
            <person name="Cai H."/>
            <person name="Collins K."/>
            <person name="Stewart B.A."/>
            <person name="Lee S.R."/>
            <person name="Wilamowska K."/>
            <person name="Weinberg Z."/>
            <person name="Ruzzo W.L."/>
            <person name="Wloga D."/>
            <person name="Gaertig J."/>
            <person name="Frankel J."/>
            <person name="Tsao C.-C."/>
            <person name="Gorovsky M.A."/>
            <person name="Keeling P.J."/>
            <person name="Waller R.F."/>
            <person name="Patron N.J."/>
            <person name="Cherry J.M."/>
            <person name="Stover N.A."/>
            <person name="Krieger C.J."/>
            <person name="del Toro C."/>
            <person name="Ryder H.F."/>
            <person name="Williamson S.C."/>
            <person name="Barbeau R.A."/>
            <person name="Hamilton E.P."/>
            <person name="Orias E."/>
        </authorList>
    </citation>
    <scope>NUCLEOTIDE SEQUENCE [LARGE SCALE GENOMIC DNA]</scope>
    <source>
        <strain evidence="5">SB210</strain>
    </source>
</reference>
<dbReference type="EMBL" id="GG662449">
    <property type="protein sequence ID" value="EAS04321.1"/>
    <property type="molecule type" value="Genomic_DNA"/>
</dbReference>
<protein>
    <submittedName>
        <fullName evidence="4">DOMON domain protein</fullName>
    </submittedName>
</protein>
<name>I7MAC5_TETTS</name>
<evidence type="ECO:0000259" key="3">
    <source>
        <dbReference type="Pfam" id="PF03351"/>
    </source>
</evidence>
<feature type="chain" id="PRO_5003712356" evidence="2">
    <location>
        <begin position="17"/>
        <end position="200"/>
    </location>
</feature>
<feature type="transmembrane region" description="Helical" evidence="1">
    <location>
        <begin position="181"/>
        <end position="199"/>
    </location>
</feature>
<dbReference type="HOGENOM" id="CLU_1392692_0_0_1"/>
<dbReference type="KEGG" id="tet:TTHERM_00300390"/>
<feature type="domain" description="DOMON" evidence="3">
    <location>
        <begin position="31"/>
        <end position="151"/>
    </location>
</feature>
<organism evidence="4 5">
    <name type="scientific">Tetrahymena thermophila (strain SB210)</name>
    <dbReference type="NCBI Taxonomy" id="312017"/>
    <lineage>
        <taxon>Eukaryota</taxon>
        <taxon>Sar</taxon>
        <taxon>Alveolata</taxon>
        <taxon>Ciliophora</taxon>
        <taxon>Intramacronucleata</taxon>
        <taxon>Oligohymenophorea</taxon>
        <taxon>Hymenostomatida</taxon>
        <taxon>Tetrahymenina</taxon>
        <taxon>Tetrahymenidae</taxon>
        <taxon>Tetrahymena</taxon>
    </lineage>
</organism>
<evidence type="ECO:0000256" key="2">
    <source>
        <dbReference type="SAM" id="SignalP"/>
    </source>
</evidence>
<dbReference type="InterPro" id="IPR005018">
    <property type="entry name" value="DOMON_domain"/>
</dbReference>